<name>A0A0M0KB76_9EUKA</name>
<reference evidence="3" key="1">
    <citation type="journal article" date="2015" name="PLoS Genet.">
        <title>Genome Sequence and Transcriptome Analyses of Chrysochromulina tobin: Metabolic Tools for Enhanced Algal Fitness in the Prominent Order Prymnesiales (Haptophyceae).</title>
        <authorList>
            <person name="Hovde B.T."/>
            <person name="Deodato C.R."/>
            <person name="Hunsperger H.M."/>
            <person name="Ryken S.A."/>
            <person name="Yost W."/>
            <person name="Jha R.K."/>
            <person name="Patterson J."/>
            <person name="Monnat R.J. Jr."/>
            <person name="Barlow S.B."/>
            <person name="Starkenburg S.R."/>
            <person name="Cattolico R.A."/>
        </authorList>
    </citation>
    <scope>NUCLEOTIDE SEQUENCE</scope>
    <source>
        <strain evidence="3">CCMP291</strain>
    </source>
</reference>
<dbReference type="AlphaFoldDB" id="A0A0M0KB76"/>
<organism evidence="2 3">
    <name type="scientific">Chrysochromulina tobinii</name>
    <dbReference type="NCBI Taxonomy" id="1460289"/>
    <lineage>
        <taxon>Eukaryota</taxon>
        <taxon>Haptista</taxon>
        <taxon>Haptophyta</taxon>
        <taxon>Prymnesiophyceae</taxon>
        <taxon>Prymnesiales</taxon>
        <taxon>Chrysochromulinaceae</taxon>
        <taxon>Chrysochromulina</taxon>
    </lineage>
</organism>
<feature type="domain" description="Prolyl 4-hydroxylase alpha subunit Fe(2+) 2OG dioxygenase" evidence="1">
    <location>
        <begin position="12"/>
        <end position="98"/>
    </location>
</feature>
<evidence type="ECO:0000259" key="1">
    <source>
        <dbReference type="Pfam" id="PF13640"/>
    </source>
</evidence>
<dbReference type="OrthoDB" id="203253at2759"/>
<dbReference type="EMBL" id="JWZX01000633">
    <property type="protein sequence ID" value="KOO36090.1"/>
    <property type="molecule type" value="Genomic_DNA"/>
</dbReference>
<dbReference type="Proteomes" id="UP000037460">
    <property type="component" value="Unassembled WGS sequence"/>
</dbReference>
<evidence type="ECO:0000313" key="3">
    <source>
        <dbReference type="Proteomes" id="UP000037460"/>
    </source>
</evidence>
<evidence type="ECO:0000313" key="2">
    <source>
        <dbReference type="EMBL" id="KOO36090.1"/>
    </source>
</evidence>
<sequence>MIFTFSGHEPAINVYTAGGEFEPHEDKHMLTVLVSLSPLDAFEGGGTAFWSERAERVGGLGGEPSLMLRPEPGTAILWTGQITHAGLPVISGRRHVFVCSFNLRA</sequence>
<comment type="caution">
    <text evidence="2">The sequence shown here is derived from an EMBL/GenBank/DDBJ whole genome shotgun (WGS) entry which is preliminary data.</text>
</comment>
<proteinExistence type="predicted"/>
<dbReference type="Gene3D" id="2.60.120.620">
    <property type="entry name" value="q2cbj1_9rhob like domain"/>
    <property type="match status" value="1"/>
</dbReference>
<protein>
    <recommendedName>
        <fullName evidence="1">Prolyl 4-hydroxylase alpha subunit Fe(2+) 2OG dioxygenase domain-containing protein</fullName>
    </recommendedName>
</protein>
<dbReference type="InterPro" id="IPR044862">
    <property type="entry name" value="Pro_4_hyd_alph_FE2OG_OXY"/>
</dbReference>
<dbReference type="SUPFAM" id="SSF51197">
    <property type="entry name" value="Clavaminate synthase-like"/>
    <property type="match status" value="1"/>
</dbReference>
<keyword evidence="3" id="KW-1185">Reference proteome</keyword>
<gene>
    <name evidence="2" type="ORF">Ctob_010989</name>
</gene>
<accession>A0A0M0KB76</accession>
<dbReference type="Pfam" id="PF13640">
    <property type="entry name" value="2OG-FeII_Oxy_3"/>
    <property type="match status" value="1"/>
</dbReference>